<dbReference type="InterPro" id="IPR000600">
    <property type="entry name" value="ROK"/>
</dbReference>
<name>A0AAU0UP52_9FIRM</name>
<gene>
    <name evidence="2" type="ORF">MFMK1_001802</name>
</gene>
<dbReference type="PANTHER" id="PTHR18964">
    <property type="entry name" value="ROK (REPRESSOR, ORF, KINASE) FAMILY"/>
    <property type="match status" value="1"/>
</dbReference>
<proteinExistence type="inferred from homology"/>
<evidence type="ECO:0000313" key="3">
    <source>
        <dbReference type="Proteomes" id="UP001329915"/>
    </source>
</evidence>
<dbReference type="AlphaFoldDB" id="A0AAU0UP52"/>
<reference evidence="2 3" key="1">
    <citation type="submission" date="2023-04" db="EMBL/GenBank/DDBJ databases">
        <authorList>
            <person name="Hsu D."/>
        </authorList>
    </citation>
    <scope>NUCLEOTIDE SEQUENCE [LARGE SCALE GENOMIC DNA]</scope>
    <source>
        <strain evidence="2 3">MK1</strain>
    </source>
</reference>
<dbReference type="SUPFAM" id="SSF53067">
    <property type="entry name" value="Actin-like ATPase domain"/>
    <property type="match status" value="1"/>
</dbReference>
<dbReference type="Gene3D" id="3.30.420.40">
    <property type="match status" value="2"/>
</dbReference>
<keyword evidence="3" id="KW-1185">Reference proteome</keyword>
<dbReference type="InterPro" id="IPR043129">
    <property type="entry name" value="ATPase_NBD"/>
</dbReference>
<evidence type="ECO:0000256" key="1">
    <source>
        <dbReference type="ARBA" id="ARBA00006479"/>
    </source>
</evidence>
<dbReference type="Proteomes" id="UP001329915">
    <property type="component" value="Chromosome"/>
</dbReference>
<dbReference type="RefSeq" id="WP_366924802.1">
    <property type="nucleotide sequence ID" value="NZ_CP121694.1"/>
</dbReference>
<accession>A0AAU0UP52</accession>
<dbReference type="Pfam" id="PF00480">
    <property type="entry name" value="ROK"/>
    <property type="match status" value="1"/>
</dbReference>
<dbReference type="KEGG" id="dbc:MFMK1_001802"/>
<dbReference type="PANTHER" id="PTHR18964:SF149">
    <property type="entry name" value="BIFUNCTIONAL UDP-N-ACETYLGLUCOSAMINE 2-EPIMERASE_N-ACETYLMANNOSAMINE KINASE"/>
    <property type="match status" value="1"/>
</dbReference>
<protein>
    <submittedName>
        <fullName evidence="2">ROK family protein</fullName>
    </submittedName>
</protein>
<organism evidence="2 3">
    <name type="scientific">Metallumcola ferriviriculae</name>
    <dbReference type="NCBI Taxonomy" id="3039180"/>
    <lineage>
        <taxon>Bacteria</taxon>
        <taxon>Bacillati</taxon>
        <taxon>Bacillota</taxon>
        <taxon>Clostridia</taxon>
        <taxon>Neomoorellales</taxon>
        <taxon>Desulfitibacteraceae</taxon>
        <taxon>Metallumcola</taxon>
    </lineage>
</organism>
<sequence length="317" mass="33620">MGIIAAIDLGGTAIKGALFDGTGPLTKKNHPTEAKKGYGHVLQNIDQLIQRMADNKGIKVDEIRSVGVGVPAFMAEQGRRVVLAPNLGWSDVDFASDLAEQMQKPVFCNNDANLAALGEHWQGNGKDIENLLMVTIGTGIGSGLILNGELYQGKSGMAVEVGHMVIMAEGSHRCSCGRQGCVEALTAAPAIVREAKKLMDVPTDCLPDVNITEAKQVYQAAASGDKRALQVVEKAAYFLGVALANILNFYELDVIIIGGGVAQAGDILLNPLRRTVARETVFFQRRPTEILPGMLGNDAGVFGAARWAALGEAKKRG</sequence>
<comment type="similarity">
    <text evidence="1">Belongs to the ROK (NagC/XylR) family.</text>
</comment>
<dbReference type="EMBL" id="CP121694">
    <property type="protein sequence ID" value="WRO21981.1"/>
    <property type="molecule type" value="Genomic_DNA"/>
</dbReference>
<evidence type="ECO:0000313" key="2">
    <source>
        <dbReference type="EMBL" id="WRO21981.1"/>
    </source>
</evidence>